<gene>
    <name evidence="2" type="ORF">GCM10008025_09710</name>
</gene>
<evidence type="ECO:0000313" key="3">
    <source>
        <dbReference type="Proteomes" id="UP000613512"/>
    </source>
</evidence>
<dbReference type="AlphaFoldDB" id="A0A916RT98"/>
<dbReference type="PROSITE" id="PS51186">
    <property type="entry name" value="GNAT"/>
    <property type="match status" value="1"/>
</dbReference>
<evidence type="ECO:0000259" key="1">
    <source>
        <dbReference type="PROSITE" id="PS51186"/>
    </source>
</evidence>
<dbReference type="InterPro" id="IPR016181">
    <property type="entry name" value="Acyl_CoA_acyltransferase"/>
</dbReference>
<dbReference type="RefSeq" id="WP_188383570.1">
    <property type="nucleotide sequence ID" value="NZ_BMEY01000004.1"/>
</dbReference>
<dbReference type="CDD" id="cd04301">
    <property type="entry name" value="NAT_SF"/>
    <property type="match status" value="1"/>
</dbReference>
<sequence length="156" mass="18301">MKVSIKQASPEHTEEISRICSVGWRQTVQGIYSEEYQQKNVEHWYNHKRVHEDIVKGVYTHVALVGDRVVGTIGGMMTEPTISEIYVFYIDEQYRYQGIGTKLLAAFTEEHVRKGAIEQYVSVQEGNKYGIPFYESKGFRQRDDNNRYWRNLLCQK</sequence>
<name>A0A916RT98_9BACI</name>
<keyword evidence="3" id="KW-1185">Reference proteome</keyword>
<dbReference type="Pfam" id="PF00583">
    <property type="entry name" value="Acetyltransf_1"/>
    <property type="match status" value="1"/>
</dbReference>
<dbReference type="Gene3D" id="3.40.630.30">
    <property type="match status" value="1"/>
</dbReference>
<protein>
    <recommendedName>
        <fullName evidence="1">N-acetyltransferase domain-containing protein</fullName>
    </recommendedName>
</protein>
<reference evidence="2" key="1">
    <citation type="journal article" date="2014" name="Int. J. Syst. Evol. Microbiol.">
        <title>Complete genome sequence of Corynebacterium casei LMG S-19264T (=DSM 44701T), isolated from a smear-ripened cheese.</title>
        <authorList>
            <consortium name="US DOE Joint Genome Institute (JGI-PGF)"/>
            <person name="Walter F."/>
            <person name="Albersmeier A."/>
            <person name="Kalinowski J."/>
            <person name="Ruckert C."/>
        </authorList>
    </citation>
    <scope>NUCLEOTIDE SEQUENCE</scope>
    <source>
        <strain evidence="2">CGMCC 1.12408</strain>
    </source>
</reference>
<dbReference type="SUPFAM" id="SSF55729">
    <property type="entry name" value="Acyl-CoA N-acyltransferases (Nat)"/>
    <property type="match status" value="1"/>
</dbReference>
<dbReference type="Proteomes" id="UP000613512">
    <property type="component" value="Unassembled WGS sequence"/>
</dbReference>
<dbReference type="GO" id="GO:0016747">
    <property type="term" value="F:acyltransferase activity, transferring groups other than amino-acyl groups"/>
    <property type="evidence" value="ECO:0007669"/>
    <property type="project" value="InterPro"/>
</dbReference>
<feature type="domain" description="N-acetyltransferase" evidence="1">
    <location>
        <begin position="3"/>
        <end position="156"/>
    </location>
</feature>
<comment type="caution">
    <text evidence="2">The sequence shown here is derived from an EMBL/GenBank/DDBJ whole genome shotgun (WGS) entry which is preliminary data.</text>
</comment>
<accession>A0A916RT98</accession>
<reference evidence="2" key="2">
    <citation type="submission" date="2020-09" db="EMBL/GenBank/DDBJ databases">
        <authorList>
            <person name="Sun Q."/>
            <person name="Zhou Y."/>
        </authorList>
    </citation>
    <scope>NUCLEOTIDE SEQUENCE</scope>
    <source>
        <strain evidence="2">CGMCC 1.12408</strain>
    </source>
</reference>
<evidence type="ECO:0000313" key="2">
    <source>
        <dbReference type="EMBL" id="GGA67915.1"/>
    </source>
</evidence>
<organism evidence="2 3">
    <name type="scientific">Ornithinibacillus halotolerans</name>
    <dbReference type="NCBI Taxonomy" id="1274357"/>
    <lineage>
        <taxon>Bacteria</taxon>
        <taxon>Bacillati</taxon>
        <taxon>Bacillota</taxon>
        <taxon>Bacilli</taxon>
        <taxon>Bacillales</taxon>
        <taxon>Bacillaceae</taxon>
        <taxon>Ornithinibacillus</taxon>
    </lineage>
</organism>
<dbReference type="EMBL" id="BMEY01000004">
    <property type="protein sequence ID" value="GGA67915.1"/>
    <property type="molecule type" value="Genomic_DNA"/>
</dbReference>
<proteinExistence type="predicted"/>
<dbReference type="InterPro" id="IPR000182">
    <property type="entry name" value="GNAT_dom"/>
</dbReference>